<sequence length="41" mass="4654">MLCRRLKFATCGHFLVFSKVAWVIGKPSPKASGFANRDFYC</sequence>
<dbReference type="EMBL" id="CP030759">
    <property type="protein sequence ID" value="AXA37591.1"/>
    <property type="molecule type" value="Genomic_DNA"/>
</dbReference>
<name>A0A2Z4Y8N2_SUMC1</name>
<organism evidence="1 2">
    <name type="scientific">Sumerlaea chitinivorans</name>
    <dbReference type="NCBI Taxonomy" id="2250252"/>
    <lineage>
        <taxon>Bacteria</taxon>
        <taxon>Candidatus Sumerlaeota</taxon>
        <taxon>Candidatus Sumerlaeia</taxon>
        <taxon>Candidatus Sumerlaeales</taxon>
        <taxon>Candidatus Sumerlaeaceae</taxon>
        <taxon>Candidatus Sumerlaea</taxon>
    </lineage>
</organism>
<gene>
    <name evidence="1" type="ORF">BRCON_2849</name>
</gene>
<evidence type="ECO:0000313" key="1">
    <source>
        <dbReference type="EMBL" id="AXA37591.1"/>
    </source>
</evidence>
<dbReference type="AlphaFoldDB" id="A0A2Z4Y8N2"/>
<dbReference type="Proteomes" id="UP000262583">
    <property type="component" value="Chromosome"/>
</dbReference>
<evidence type="ECO:0000313" key="2">
    <source>
        <dbReference type="Proteomes" id="UP000262583"/>
    </source>
</evidence>
<accession>A0A2Z4Y8N2</accession>
<protein>
    <submittedName>
        <fullName evidence="1">Uncharacterized protein</fullName>
    </submittedName>
</protein>
<reference evidence="1 2" key="1">
    <citation type="submission" date="2018-05" db="EMBL/GenBank/DDBJ databases">
        <title>A metagenomic window into the 2 km-deep terrestrial subsurface aquifer revealed taxonomically and functionally diverse microbial community comprising novel uncultured bacterial lineages.</title>
        <authorList>
            <person name="Kadnikov V.V."/>
            <person name="Mardanov A.V."/>
            <person name="Beletsky A.V."/>
            <person name="Banks D."/>
            <person name="Pimenov N.V."/>
            <person name="Frank Y.A."/>
            <person name="Karnachuk O.V."/>
            <person name="Ravin N.V."/>
        </authorList>
    </citation>
    <scope>NUCLEOTIDE SEQUENCE [LARGE SCALE GENOMIC DNA]</scope>
    <source>
        <strain evidence="1">BY</strain>
    </source>
</reference>
<dbReference type="KEGG" id="schv:BRCON_2849"/>
<proteinExistence type="predicted"/>